<dbReference type="InterPro" id="IPR019405">
    <property type="entry name" value="Lactonase_7-beta_prop"/>
</dbReference>
<proteinExistence type="inferred from homology"/>
<dbReference type="SUPFAM" id="SSF75011">
    <property type="entry name" value="3-carboxy-cis,cis-mucoante lactonizing enzyme"/>
    <property type="match status" value="1"/>
</dbReference>
<dbReference type="EMBL" id="CP070496">
    <property type="protein sequence ID" value="QSB06839.1"/>
    <property type="molecule type" value="Genomic_DNA"/>
</dbReference>
<accession>A0A895XU63</accession>
<dbReference type="Pfam" id="PF10282">
    <property type="entry name" value="Lactonase"/>
    <property type="match status" value="1"/>
</dbReference>
<evidence type="ECO:0000256" key="1">
    <source>
        <dbReference type="ARBA" id="ARBA00005564"/>
    </source>
</evidence>
<dbReference type="AlphaFoldDB" id="A0A895XU63"/>
<dbReference type="GO" id="GO:0005829">
    <property type="term" value="C:cytosol"/>
    <property type="evidence" value="ECO:0007669"/>
    <property type="project" value="TreeGrafter"/>
</dbReference>
<dbReference type="RefSeq" id="WP_213172846.1">
    <property type="nucleotide sequence ID" value="NZ_CP070496.1"/>
</dbReference>
<dbReference type="NCBIfam" id="TIGR02276">
    <property type="entry name" value="beta_rpt_yvtn"/>
    <property type="match status" value="1"/>
</dbReference>
<dbReference type="InterPro" id="IPR015943">
    <property type="entry name" value="WD40/YVTN_repeat-like_dom_sf"/>
</dbReference>
<dbReference type="KEGG" id="nav:JQS30_08120"/>
<comment type="similarity">
    <text evidence="1">Belongs to the cycloisomerase 2 family.</text>
</comment>
<dbReference type="PANTHER" id="PTHR30344">
    <property type="entry name" value="6-PHOSPHOGLUCONOLACTONASE-RELATED"/>
    <property type="match status" value="1"/>
</dbReference>
<dbReference type="GO" id="GO:0017057">
    <property type="term" value="F:6-phosphogluconolactonase activity"/>
    <property type="evidence" value="ECO:0007669"/>
    <property type="project" value="TreeGrafter"/>
</dbReference>
<dbReference type="InterPro" id="IPR011964">
    <property type="entry name" value="YVTN_b-propeller_repeat"/>
</dbReference>
<dbReference type="PANTHER" id="PTHR30344:SF1">
    <property type="entry name" value="6-PHOSPHOGLUCONOLACTONASE"/>
    <property type="match status" value="1"/>
</dbReference>
<sequence length="337" mass="35396">MRYVIGSYTTAGGPGLALATGDTPTQPLSVTVADPGPVNPSWVALGSSDVVYTVSEVDDGTVSAWRFAGDSWVPVGQSQSSGGSAPCHAVVYTSGSGRRWLVVANYGSGEVAALPIAADESLGPASSIVRWDGSGPNQERQLAPHAHQVVVDPSGRWLWVCDLGSDSVKTLELDAESGQLQVRGSAAFPAGSGPRHLAVVSSDTVVVVGELSREVFICDVEATDGAVALRSTVSIDMEIDGTDYPSAVVPAPDGRTVYVTSRGSDQVWVIDVDTHEVRRRLPSGGAWPRAACLSREDDNLLLVTCERSGYVSAVDLTGHREPQMLWQCPGVSDIHPF</sequence>
<organism evidence="2 3">
    <name type="scientific">Natronoglycomyces albus</name>
    <dbReference type="NCBI Taxonomy" id="2811108"/>
    <lineage>
        <taxon>Bacteria</taxon>
        <taxon>Bacillati</taxon>
        <taxon>Actinomycetota</taxon>
        <taxon>Actinomycetes</taxon>
        <taxon>Glycomycetales</taxon>
        <taxon>Glycomycetaceae</taxon>
        <taxon>Natronoglycomyces</taxon>
    </lineage>
</organism>
<dbReference type="InterPro" id="IPR050282">
    <property type="entry name" value="Cycloisomerase_2"/>
</dbReference>
<evidence type="ECO:0000313" key="2">
    <source>
        <dbReference type="EMBL" id="QSB06839.1"/>
    </source>
</evidence>
<protein>
    <submittedName>
        <fullName evidence="2">Lactonase family protein</fullName>
    </submittedName>
</protein>
<name>A0A895XU63_9ACTN</name>
<dbReference type="Gene3D" id="2.130.10.10">
    <property type="entry name" value="YVTN repeat-like/Quinoprotein amine dehydrogenase"/>
    <property type="match status" value="1"/>
</dbReference>
<dbReference type="Proteomes" id="UP000662939">
    <property type="component" value="Chromosome"/>
</dbReference>
<evidence type="ECO:0000313" key="3">
    <source>
        <dbReference type="Proteomes" id="UP000662939"/>
    </source>
</evidence>
<reference evidence="2" key="1">
    <citation type="submission" date="2021-02" db="EMBL/GenBank/DDBJ databases">
        <title>Natronoglycomyces albus gen. nov., sp. nov, a haloalkaliphilic actinobacterium from a soda solonchak soil.</title>
        <authorList>
            <person name="Sorokin D.Y."/>
            <person name="Khijniak T.V."/>
            <person name="Zakharycheva A.P."/>
            <person name="Boueva O.V."/>
            <person name="Ariskina E.V."/>
            <person name="Hahnke R.L."/>
            <person name="Bunk B."/>
            <person name="Sproer C."/>
            <person name="Schumann P."/>
            <person name="Evtushenko L.I."/>
            <person name="Kublanov I.V."/>
        </authorList>
    </citation>
    <scope>NUCLEOTIDE SEQUENCE</scope>
    <source>
        <strain evidence="2">DSM 106290</strain>
    </source>
</reference>
<keyword evidence="3" id="KW-1185">Reference proteome</keyword>
<gene>
    <name evidence="2" type="ORF">JQS30_08120</name>
</gene>